<dbReference type="InterPro" id="IPR015422">
    <property type="entry name" value="PyrdxlP-dep_Trfase_small"/>
</dbReference>
<evidence type="ECO:0000313" key="2">
    <source>
        <dbReference type="Proteomes" id="UP001499967"/>
    </source>
</evidence>
<comment type="caution">
    <text evidence="1">The sequence shown here is derived from an EMBL/GenBank/DDBJ whole genome shotgun (WGS) entry which is preliminary data.</text>
</comment>
<organism evidence="1 2">
    <name type="scientific">Pseudonocardia zijingensis</name>
    <dbReference type="NCBI Taxonomy" id="153376"/>
    <lineage>
        <taxon>Bacteria</taxon>
        <taxon>Bacillati</taxon>
        <taxon>Actinomycetota</taxon>
        <taxon>Actinomycetes</taxon>
        <taxon>Pseudonocardiales</taxon>
        <taxon>Pseudonocardiaceae</taxon>
        <taxon>Pseudonocardia</taxon>
    </lineage>
</organism>
<name>A0ABN1N9B4_9PSEU</name>
<dbReference type="EMBL" id="BAAAHP010000194">
    <property type="protein sequence ID" value="GAA0898402.1"/>
    <property type="molecule type" value="Genomic_DNA"/>
</dbReference>
<keyword evidence="2" id="KW-1185">Reference proteome</keyword>
<reference evidence="1 2" key="1">
    <citation type="journal article" date="2019" name="Int. J. Syst. Evol. Microbiol.">
        <title>The Global Catalogue of Microorganisms (GCM) 10K type strain sequencing project: providing services to taxonomists for standard genome sequencing and annotation.</title>
        <authorList>
            <consortium name="The Broad Institute Genomics Platform"/>
            <consortium name="The Broad Institute Genome Sequencing Center for Infectious Disease"/>
            <person name="Wu L."/>
            <person name="Ma J."/>
        </authorList>
    </citation>
    <scope>NUCLEOTIDE SEQUENCE [LARGE SCALE GENOMIC DNA]</scope>
    <source>
        <strain evidence="1 2">JCM 11117</strain>
    </source>
</reference>
<sequence length="69" mass="7280">MAIEAVSLHGKRLAERLRDLRPSVIRRMLAVSTRPGMISFAGGGVLLRTRAGLGIAGMGKPAGFQMSST</sequence>
<proteinExistence type="predicted"/>
<protein>
    <submittedName>
        <fullName evidence="1">Uncharacterized protein</fullName>
    </submittedName>
</protein>
<dbReference type="Gene3D" id="3.90.1150.10">
    <property type="entry name" value="Aspartate Aminotransferase, domain 1"/>
    <property type="match status" value="1"/>
</dbReference>
<evidence type="ECO:0000313" key="1">
    <source>
        <dbReference type="EMBL" id="GAA0898402.1"/>
    </source>
</evidence>
<gene>
    <name evidence="1" type="ORF">GCM10009559_60780</name>
</gene>
<accession>A0ABN1N9B4</accession>
<dbReference type="Proteomes" id="UP001499967">
    <property type="component" value="Unassembled WGS sequence"/>
</dbReference>